<feature type="transmembrane region" description="Helical" evidence="5">
    <location>
        <begin position="141"/>
        <end position="158"/>
    </location>
</feature>
<feature type="transmembrane region" description="Helical" evidence="5">
    <location>
        <begin position="324"/>
        <end position="347"/>
    </location>
</feature>
<feature type="transmembrane region" description="Helical" evidence="5">
    <location>
        <begin position="359"/>
        <end position="381"/>
    </location>
</feature>
<dbReference type="PROSITE" id="PS50850">
    <property type="entry name" value="MFS"/>
    <property type="match status" value="1"/>
</dbReference>
<dbReference type="SUPFAM" id="SSF103473">
    <property type="entry name" value="MFS general substrate transporter"/>
    <property type="match status" value="1"/>
</dbReference>
<feature type="transmembrane region" description="Helical" evidence="5">
    <location>
        <begin position="108"/>
        <end position="129"/>
    </location>
</feature>
<sequence length="418" mass="40607">MDIHERHPATVQRRVLAVLAATQVLGGIGVAGALAVSTLVAARLSGSDLVGGAALTAVVLGAAAAALLLARVAARAGRRPALSLGYGLGTLGAVVAVVAVAAGSAGALLGGLVLIGSATAAGLSARFAATDLAAPDRRARALALVVWATTVGAVAGPNLAGPTQTVAAGIGLEPQTGPFLLCALAFALATAGSWLGLRPDPLLLARAEATVTDAARPPVPGRAVRAALRASPRALLGIGAIALGHLLMVGLMSMTPVHMGHDGATLQVVGLVISLHVAGMYALSPVFGWLADRIGRERVLALAAVLLVAAGLVCAVADGRQTVLLGAGLVALGLGWSAGLVAGSALLTESVPEPVRPGAQGLADVAMNIAGAAGGIAAGLVVAGLSFAALGVAAALLAVPYLLATGLVARSPRPVTTG</sequence>
<comment type="caution">
    <text evidence="7">The sequence shown here is derived from an EMBL/GenBank/DDBJ whole genome shotgun (WGS) entry which is preliminary data.</text>
</comment>
<evidence type="ECO:0000256" key="3">
    <source>
        <dbReference type="ARBA" id="ARBA00022989"/>
    </source>
</evidence>
<proteinExistence type="predicted"/>
<dbReference type="EMBL" id="JAAXKZ010000041">
    <property type="protein sequence ID" value="NMH92527.1"/>
    <property type="molecule type" value="Genomic_DNA"/>
</dbReference>
<comment type="subcellular location">
    <subcellularLocation>
        <location evidence="1">Cell membrane</location>
        <topology evidence="1">Multi-pass membrane protein</topology>
    </subcellularLocation>
</comment>
<dbReference type="InterPro" id="IPR020846">
    <property type="entry name" value="MFS_dom"/>
</dbReference>
<evidence type="ECO:0000256" key="1">
    <source>
        <dbReference type="ARBA" id="ARBA00004651"/>
    </source>
</evidence>
<feature type="transmembrane region" description="Helical" evidence="5">
    <location>
        <begin position="266"/>
        <end position="287"/>
    </location>
</feature>
<feature type="transmembrane region" description="Helical" evidence="5">
    <location>
        <begin position="49"/>
        <end position="69"/>
    </location>
</feature>
<dbReference type="Pfam" id="PF07690">
    <property type="entry name" value="MFS_1"/>
    <property type="match status" value="1"/>
</dbReference>
<feature type="transmembrane region" description="Helical" evidence="5">
    <location>
        <begin position="178"/>
        <end position="197"/>
    </location>
</feature>
<feature type="transmembrane region" description="Helical" evidence="5">
    <location>
        <begin position="81"/>
        <end position="102"/>
    </location>
</feature>
<dbReference type="PANTHER" id="PTHR23534:SF1">
    <property type="entry name" value="MAJOR FACILITATOR SUPERFAMILY PROTEIN"/>
    <property type="match status" value="1"/>
</dbReference>
<organism evidence="7 8">
    <name type="scientific">Pseudonocardia bannensis</name>
    <dbReference type="NCBI Taxonomy" id="630973"/>
    <lineage>
        <taxon>Bacteria</taxon>
        <taxon>Bacillati</taxon>
        <taxon>Actinomycetota</taxon>
        <taxon>Actinomycetes</taxon>
        <taxon>Pseudonocardiales</taxon>
        <taxon>Pseudonocardiaceae</taxon>
        <taxon>Pseudonocardia</taxon>
    </lineage>
</organism>
<feature type="transmembrane region" description="Helical" evidence="5">
    <location>
        <begin position="387"/>
        <end position="409"/>
    </location>
</feature>
<evidence type="ECO:0000313" key="7">
    <source>
        <dbReference type="EMBL" id="NMH92527.1"/>
    </source>
</evidence>
<dbReference type="AlphaFoldDB" id="A0A848DIK7"/>
<keyword evidence="8" id="KW-1185">Reference proteome</keyword>
<feature type="domain" description="Major facilitator superfamily (MFS) profile" evidence="6">
    <location>
        <begin position="15"/>
        <end position="412"/>
    </location>
</feature>
<keyword evidence="2 5" id="KW-0812">Transmembrane</keyword>
<dbReference type="Gene3D" id="1.20.1250.20">
    <property type="entry name" value="MFS general substrate transporter like domains"/>
    <property type="match status" value="2"/>
</dbReference>
<evidence type="ECO:0000256" key="5">
    <source>
        <dbReference type="SAM" id="Phobius"/>
    </source>
</evidence>
<reference evidence="7 8" key="1">
    <citation type="submission" date="2020-04" db="EMBL/GenBank/DDBJ databases">
        <authorList>
            <person name="Klaysubun C."/>
            <person name="Duangmal K."/>
            <person name="Lipun K."/>
        </authorList>
    </citation>
    <scope>NUCLEOTIDE SEQUENCE [LARGE SCALE GENOMIC DNA]</scope>
    <source>
        <strain evidence="7 8">DSM 45300</strain>
    </source>
</reference>
<dbReference type="PANTHER" id="PTHR23534">
    <property type="entry name" value="MFS PERMEASE"/>
    <property type="match status" value="1"/>
</dbReference>
<keyword evidence="4 5" id="KW-0472">Membrane</keyword>
<dbReference type="GO" id="GO:0022857">
    <property type="term" value="F:transmembrane transporter activity"/>
    <property type="evidence" value="ECO:0007669"/>
    <property type="project" value="InterPro"/>
</dbReference>
<dbReference type="InterPro" id="IPR036259">
    <property type="entry name" value="MFS_trans_sf"/>
</dbReference>
<name>A0A848DIK7_9PSEU</name>
<dbReference type="Proteomes" id="UP000586918">
    <property type="component" value="Unassembled WGS sequence"/>
</dbReference>
<evidence type="ECO:0000313" key="8">
    <source>
        <dbReference type="Proteomes" id="UP000586918"/>
    </source>
</evidence>
<dbReference type="GO" id="GO:0005886">
    <property type="term" value="C:plasma membrane"/>
    <property type="evidence" value="ECO:0007669"/>
    <property type="project" value="UniProtKB-SubCell"/>
</dbReference>
<keyword evidence="3 5" id="KW-1133">Transmembrane helix</keyword>
<evidence type="ECO:0000256" key="2">
    <source>
        <dbReference type="ARBA" id="ARBA00022692"/>
    </source>
</evidence>
<evidence type="ECO:0000256" key="4">
    <source>
        <dbReference type="ARBA" id="ARBA00023136"/>
    </source>
</evidence>
<evidence type="ECO:0000259" key="6">
    <source>
        <dbReference type="PROSITE" id="PS50850"/>
    </source>
</evidence>
<feature type="transmembrane region" description="Helical" evidence="5">
    <location>
        <begin position="234"/>
        <end position="254"/>
    </location>
</feature>
<gene>
    <name evidence="7" type="ORF">HF519_13305</name>
</gene>
<accession>A0A848DIK7</accession>
<dbReference type="RefSeq" id="WP_169413235.1">
    <property type="nucleotide sequence ID" value="NZ_JAAXKZ010000041.1"/>
</dbReference>
<dbReference type="InterPro" id="IPR011701">
    <property type="entry name" value="MFS"/>
</dbReference>
<feature type="transmembrane region" description="Helical" evidence="5">
    <location>
        <begin position="15"/>
        <end position="37"/>
    </location>
</feature>
<feature type="transmembrane region" description="Helical" evidence="5">
    <location>
        <begin position="299"/>
        <end position="318"/>
    </location>
</feature>
<protein>
    <submittedName>
        <fullName evidence="7">MFS transporter</fullName>
    </submittedName>
</protein>